<sequence>MDHLIDPHEVKGGDDVYVILASIHNPASCDIRPAKIIQSPENPHIKTVYLQNKYCRIEENHVLFKTEQDARNYYEELFH</sequence>
<evidence type="ECO:0000313" key="2">
    <source>
        <dbReference type="Proteomes" id="UP000198584"/>
    </source>
</evidence>
<keyword evidence="2" id="KW-1185">Reference proteome</keyword>
<proteinExistence type="predicted"/>
<keyword evidence="1" id="KW-0456">Lyase</keyword>
<organism evidence="1 2">
    <name type="scientific">Thalassobacillus cyri</name>
    <dbReference type="NCBI Taxonomy" id="571932"/>
    <lineage>
        <taxon>Bacteria</taxon>
        <taxon>Bacillati</taxon>
        <taxon>Bacillota</taxon>
        <taxon>Bacilli</taxon>
        <taxon>Bacillales</taxon>
        <taxon>Bacillaceae</taxon>
        <taxon>Thalassobacillus</taxon>
    </lineage>
</organism>
<evidence type="ECO:0000313" key="1">
    <source>
        <dbReference type="EMBL" id="SEA64530.1"/>
    </source>
</evidence>
<name>A0A1H4CW04_9BACI</name>
<dbReference type="AlphaFoldDB" id="A0A1H4CW04"/>
<accession>A0A1H4CW04</accession>
<gene>
    <name evidence="1" type="ORF">SAMN05421743_106218</name>
</gene>
<protein>
    <submittedName>
        <fullName evidence="1">Transcriptional regulator of the spore photoproduct lyase operon</fullName>
    </submittedName>
</protein>
<dbReference type="EMBL" id="FNQR01000006">
    <property type="protein sequence ID" value="SEA64530.1"/>
    <property type="molecule type" value="Genomic_DNA"/>
</dbReference>
<dbReference type="Proteomes" id="UP000198584">
    <property type="component" value="Unassembled WGS sequence"/>
</dbReference>
<dbReference type="OrthoDB" id="2970581at2"/>
<dbReference type="InterPro" id="IPR022608">
    <property type="entry name" value="Tscrpt_reg_SplA"/>
</dbReference>
<reference evidence="1 2" key="1">
    <citation type="submission" date="2016-10" db="EMBL/GenBank/DDBJ databases">
        <authorList>
            <person name="de Groot N.N."/>
        </authorList>
    </citation>
    <scope>NUCLEOTIDE SEQUENCE [LARGE SCALE GENOMIC DNA]</scope>
    <source>
        <strain evidence="1 2">CCM7597</strain>
    </source>
</reference>
<dbReference type="GO" id="GO:0016829">
    <property type="term" value="F:lyase activity"/>
    <property type="evidence" value="ECO:0007669"/>
    <property type="project" value="UniProtKB-KW"/>
</dbReference>
<dbReference type="STRING" id="571932.SAMN05421743_106218"/>
<dbReference type="RefSeq" id="WP_093044766.1">
    <property type="nucleotide sequence ID" value="NZ_FNQR01000006.1"/>
</dbReference>
<dbReference type="Pfam" id="PF11132">
    <property type="entry name" value="SplA"/>
    <property type="match status" value="1"/>
</dbReference>